<reference evidence="1" key="1">
    <citation type="submission" date="2020-05" db="EMBL/GenBank/DDBJ databases">
        <authorList>
            <person name="Chiriac C."/>
            <person name="Salcher M."/>
            <person name="Ghai R."/>
            <person name="Kavagutti S V."/>
        </authorList>
    </citation>
    <scope>NUCLEOTIDE SEQUENCE</scope>
</reference>
<accession>A0A6J6CJC4</accession>
<dbReference type="EMBL" id="CAEZXE010000041">
    <property type="protein sequence ID" value="CAB4675593.1"/>
    <property type="molecule type" value="Genomic_DNA"/>
</dbReference>
<name>A0A6J6CJC4_9ZZZZ</name>
<evidence type="ECO:0000313" key="1">
    <source>
        <dbReference type="EMBL" id="CAB4551467.1"/>
    </source>
</evidence>
<protein>
    <submittedName>
        <fullName evidence="1">Unannotated protein</fullName>
    </submittedName>
</protein>
<gene>
    <name evidence="1" type="ORF">UFOPK1495_00900</name>
    <name evidence="2" type="ORF">UFOPK2350_00633</name>
</gene>
<sequence length="59" mass="6133">MIGKPPVFVGATHEKLKVRSEVVTAKSRGAVATADAFVEAVAQEPTPIAVTAATRKTID</sequence>
<proteinExistence type="predicted"/>
<dbReference type="AlphaFoldDB" id="A0A6J6CJC4"/>
<organism evidence="1">
    <name type="scientific">freshwater metagenome</name>
    <dbReference type="NCBI Taxonomy" id="449393"/>
    <lineage>
        <taxon>unclassified sequences</taxon>
        <taxon>metagenomes</taxon>
        <taxon>ecological metagenomes</taxon>
    </lineage>
</organism>
<dbReference type="EMBL" id="CAEZSU010000084">
    <property type="protein sequence ID" value="CAB4551467.1"/>
    <property type="molecule type" value="Genomic_DNA"/>
</dbReference>
<evidence type="ECO:0000313" key="2">
    <source>
        <dbReference type="EMBL" id="CAB4675593.1"/>
    </source>
</evidence>